<reference evidence="6" key="2">
    <citation type="submission" date="2025-09" db="UniProtKB">
        <authorList>
            <consortium name="Ensembl"/>
        </authorList>
    </citation>
    <scope>IDENTIFICATION</scope>
</reference>
<accession>A0A8D2L5P1</accession>
<evidence type="ECO:0000256" key="5">
    <source>
        <dbReference type="SAM" id="MobiDB-lite"/>
    </source>
</evidence>
<sequence length="457" mass="49296">MRSASPAWAALRCGGESGQPPPPQGTRAGSLLPAGRLRPRSYPQGQRRPCRVLGGASCDRGAGGRACGGAGPPTPGSRAGRGSPRLRDYKSQTPRLRGWPLLHSTQRALRSLERQAAPASLRSRAPAARQQVAAPARGALQRRPRPPPAEGGHGRGRPRAEPGRRGALPAGARRRGARLAAGEPLRAAAGGARGGARGARRAPRALRGLRERRVGEEADGPPPTVPLEAAEHEWLVSATAGQWSPRLHGLLLHDRSLASKRDFMTGFTVLHWAAKTGNCDMLQKVIEVARADGAHFDVNAQSFGGYTPLHIAALHGQEDVIVQLVKDYNAKVSLRDYSGKKPFQYLREGSSFAVRHLLRDPNLHTVSGQNTFSKKNAKVAASILSSTSTVLGLLSDDTAFYELTKGLKKTASLNRLLHAATASRRRLKRVLFPNDVPFSILEMYNHFCNSLHWVHFL</sequence>
<dbReference type="AlphaFoldDB" id="A0A8D2L5P1"/>
<comment type="similarity">
    <text evidence="3">Belongs to the SOWAH family.</text>
</comment>
<keyword evidence="7" id="KW-1185">Reference proteome</keyword>
<evidence type="ECO:0000256" key="4">
    <source>
        <dbReference type="PROSITE-ProRule" id="PRU00023"/>
    </source>
</evidence>
<feature type="compositionally biased region" description="Low complexity" evidence="5">
    <location>
        <begin position="114"/>
        <end position="139"/>
    </location>
</feature>
<organism evidence="6 7">
    <name type="scientific">Varanus komodoensis</name>
    <name type="common">Komodo dragon</name>
    <dbReference type="NCBI Taxonomy" id="61221"/>
    <lineage>
        <taxon>Eukaryota</taxon>
        <taxon>Metazoa</taxon>
        <taxon>Chordata</taxon>
        <taxon>Craniata</taxon>
        <taxon>Vertebrata</taxon>
        <taxon>Euteleostomi</taxon>
        <taxon>Lepidosauria</taxon>
        <taxon>Squamata</taxon>
        <taxon>Bifurcata</taxon>
        <taxon>Unidentata</taxon>
        <taxon>Episquamata</taxon>
        <taxon>Toxicofera</taxon>
        <taxon>Anguimorpha</taxon>
        <taxon>Paleoanguimorpha</taxon>
        <taxon>Varanoidea</taxon>
        <taxon>Varanidae</taxon>
        <taxon>Varanus</taxon>
    </lineage>
</organism>
<feature type="region of interest" description="Disordered" evidence="5">
    <location>
        <begin position="114"/>
        <end position="224"/>
    </location>
</feature>
<dbReference type="SUPFAM" id="SSF48403">
    <property type="entry name" value="Ankyrin repeat"/>
    <property type="match status" value="1"/>
</dbReference>
<dbReference type="Proteomes" id="UP000694545">
    <property type="component" value="Unplaced"/>
</dbReference>
<dbReference type="Pfam" id="PF12796">
    <property type="entry name" value="Ank_2"/>
    <property type="match status" value="1"/>
</dbReference>
<reference evidence="6" key="1">
    <citation type="submission" date="2025-08" db="UniProtKB">
        <authorList>
            <consortium name="Ensembl"/>
        </authorList>
    </citation>
    <scope>IDENTIFICATION</scope>
</reference>
<dbReference type="SMART" id="SM00248">
    <property type="entry name" value="ANK"/>
    <property type="match status" value="2"/>
</dbReference>
<keyword evidence="2 4" id="KW-0040">ANK repeat</keyword>
<evidence type="ECO:0000256" key="2">
    <source>
        <dbReference type="ARBA" id="ARBA00023043"/>
    </source>
</evidence>
<evidence type="ECO:0000313" key="7">
    <source>
        <dbReference type="Proteomes" id="UP000694545"/>
    </source>
</evidence>
<dbReference type="PANTHER" id="PTHR14491">
    <property type="entry name" value="SOSONDOWAH, ISOFORM G"/>
    <property type="match status" value="1"/>
</dbReference>
<evidence type="ECO:0000256" key="1">
    <source>
        <dbReference type="ARBA" id="ARBA00022737"/>
    </source>
</evidence>
<keyword evidence="1" id="KW-0677">Repeat</keyword>
<dbReference type="Ensembl" id="ENSVKKT00000017770.1">
    <property type="protein sequence ID" value="ENSVKKP00000017338.1"/>
    <property type="gene ID" value="ENSVKKG00000011851.1"/>
</dbReference>
<dbReference type="PROSITE" id="PS50088">
    <property type="entry name" value="ANK_REPEAT"/>
    <property type="match status" value="1"/>
</dbReference>
<protein>
    <submittedName>
        <fullName evidence="6">Sosondowah ankyrin repeat domain family member A</fullName>
    </submittedName>
</protein>
<feature type="region of interest" description="Disordered" evidence="5">
    <location>
        <begin position="1"/>
        <end position="102"/>
    </location>
</feature>
<dbReference type="PANTHER" id="PTHR14491:SF2">
    <property type="entry name" value="ANKYRIN REPEAT DOMAIN-CONTAINING PROTEIN SOWAHA"/>
    <property type="match status" value="1"/>
</dbReference>
<feature type="repeat" description="ANK" evidence="4">
    <location>
        <begin position="304"/>
        <end position="337"/>
    </location>
</feature>
<dbReference type="PROSITE" id="PS50297">
    <property type="entry name" value="ANK_REP_REGION"/>
    <property type="match status" value="1"/>
</dbReference>
<dbReference type="InterPro" id="IPR036770">
    <property type="entry name" value="Ankyrin_rpt-contain_sf"/>
</dbReference>
<feature type="compositionally biased region" description="Gly residues" evidence="5">
    <location>
        <begin position="61"/>
        <end position="71"/>
    </location>
</feature>
<evidence type="ECO:0000256" key="3">
    <source>
        <dbReference type="ARBA" id="ARBA00038122"/>
    </source>
</evidence>
<dbReference type="InterPro" id="IPR002110">
    <property type="entry name" value="Ankyrin_rpt"/>
</dbReference>
<dbReference type="Gene3D" id="1.25.40.20">
    <property type="entry name" value="Ankyrin repeat-containing domain"/>
    <property type="match status" value="1"/>
</dbReference>
<evidence type="ECO:0000313" key="6">
    <source>
        <dbReference type="Ensembl" id="ENSVKKP00000017338.1"/>
    </source>
</evidence>
<feature type="compositionally biased region" description="Low complexity" evidence="5">
    <location>
        <begin position="178"/>
        <end position="190"/>
    </location>
</feature>
<proteinExistence type="inferred from homology"/>
<name>A0A8D2L5P1_VARKO</name>